<dbReference type="Pfam" id="PF13520">
    <property type="entry name" value="AA_permease_2"/>
    <property type="match status" value="1"/>
</dbReference>
<dbReference type="EMBL" id="UOFI01000015">
    <property type="protein sequence ID" value="VAW61846.1"/>
    <property type="molecule type" value="Genomic_DNA"/>
</dbReference>
<protein>
    <submittedName>
        <fullName evidence="7">Uncharacterized amino acid permease, GabP family</fullName>
    </submittedName>
</protein>
<dbReference type="PANTHER" id="PTHR42770">
    <property type="entry name" value="AMINO ACID TRANSPORTER-RELATED"/>
    <property type="match status" value="1"/>
</dbReference>
<keyword evidence="4 6" id="KW-1133">Transmembrane helix</keyword>
<feature type="transmembrane region" description="Helical" evidence="6">
    <location>
        <begin position="130"/>
        <end position="148"/>
    </location>
</feature>
<comment type="subcellular location">
    <subcellularLocation>
        <location evidence="1">Cell membrane</location>
        <topology evidence="1">Multi-pass membrane protein</topology>
    </subcellularLocation>
</comment>
<feature type="transmembrane region" description="Helical" evidence="6">
    <location>
        <begin position="47"/>
        <end position="68"/>
    </location>
</feature>
<feature type="transmembrane region" description="Helical" evidence="6">
    <location>
        <begin position="271"/>
        <end position="304"/>
    </location>
</feature>
<name>A0A3B0Y0C2_9ZZZZ</name>
<reference evidence="7" key="1">
    <citation type="submission" date="2018-06" db="EMBL/GenBank/DDBJ databases">
        <authorList>
            <person name="Zhirakovskaya E."/>
        </authorList>
    </citation>
    <scope>NUCLEOTIDE SEQUENCE</scope>
</reference>
<dbReference type="GO" id="GO:0005886">
    <property type="term" value="C:plasma membrane"/>
    <property type="evidence" value="ECO:0007669"/>
    <property type="project" value="UniProtKB-SubCell"/>
</dbReference>
<evidence type="ECO:0000256" key="5">
    <source>
        <dbReference type="ARBA" id="ARBA00023136"/>
    </source>
</evidence>
<feature type="transmembrane region" description="Helical" evidence="6">
    <location>
        <begin position="17"/>
        <end position="41"/>
    </location>
</feature>
<evidence type="ECO:0000256" key="3">
    <source>
        <dbReference type="ARBA" id="ARBA00022692"/>
    </source>
</evidence>
<dbReference type="Gene3D" id="1.20.1740.10">
    <property type="entry name" value="Amino acid/polyamine transporter I"/>
    <property type="match status" value="1"/>
</dbReference>
<organism evidence="7">
    <name type="scientific">hydrothermal vent metagenome</name>
    <dbReference type="NCBI Taxonomy" id="652676"/>
    <lineage>
        <taxon>unclassified sequences</taxon>
        <taxon>metagenomes</taxon>
        <taxon>ecological metagenomes</taxon>
    </lineage>
</organism>
<dbReference type="InterPro" id="IPR002293">
    <property type="entry name" value="AA/rel_permease1"/>
</dbReference>
<evidence type="ECO:0000313" key="7">
    <source>
        <dbReference type="EMBL" id="VAW61846.1"/>
    </source>
</evidence>
<feature type="transmembrane region" description="Helical" evidence="6">
    <location>
        <begin position="407"/>
        <end position="425"/>
    </location>
</feature>
<proteinExistence type="predicted"/>
<feature type="transmembrane region" description="Helical" evidence="6">
    <location>
        <begin position="89"/>
        <end position="110"/>
    </location>
</feature>
<dbReference type="AlphaFoldDB" id="A0A3B0Y0C2"/>
<feature type="transmembrane region" description="Helical" evidence="6">
    <location>
        <begin position="157"/>
        <end position="178"/>
    </location>
</feature>
<feature type="transmembrane region" description="Helical" evidence="6">
    <location>
        <begin position="349"/>
        <end position="368"/>
    </location>
</feature>
<keyword evidence="2" id="KW-1003">Cell membrane</keyword>
<evidence type="ECO:0000256" key="2">
    <source>
        <dbReference type="ARBA" id="ARBA00022475"/>
    </source>
</evidence>
<dbReference type="GO" id="GO:0022857">
    <property type="term" value="F:transmembrane transporter activity"/>
    <property type="evidence" value="ECO:0007669"/>
    <property type="project" value="InterPro"/>
</dbReference>
<accession>A0A3B0Y0C2</accession>
<feature type="transmembrane region" description="Helical" evidence="6">
    <location>
        <begin position="190"/>
        <end position="208"/>
    </location>
</feature>
<evidence type="ECO:0000256" key="1">
    <source>
        <dbReference type="ARBA" id="ARBA00004651"/>
    </source>
</evidence>
<feature type="transmembrane region" description="Helical" evidence="6">
    <location>
        <begin position="380"/>
        <end position="401"/>
    </location>
</feature>
<dbReference type="InterPro" id="IPR050367">
    <property type="entry name" value="APC_superfamily"/>
</dbReference>
<evidence type="ECO:0000256" key="4">
    <source>
        <dbReference type="ARBA" id="ARBA00022989"/>
    </source>
</evidence>
<keyword evidence="5 6" id="KW-0472">Membrane</keyword>
<feature type="transmembrane region" description="Helical" evidence="6">
    <location>
        <begin position="229"/>
        <end position="251"/>
    </location>
</feature>
<gene>
    <name evidence="7" type="ORF">MNBD_GAMMA09-3643</name>
</gene>
<keyword evidence="3 6" id="KW-0812">Transmembrane</keyword>
<sequence>MPYDSAVNNDKLTLKEVIAMGIGGMVGGGIFSVLGLAIAQAGHAAPIAFALGGIIAMLTGLSYARLGLVFQSSGGSFTFLEHAFANRNIAAIGGWLLLVGYVGTMALYAYTFGVYGSAMLGDNGTVSAMHHLLETLILLTFLGVNLYGVKASGTSELLIVTVKVIILFLFAVIGLFYVKSDHLLPVFNEGYNGVLMGAALIFVAYEGFELIPNTINEMENPQRDLKPAIVWSIGITIVIYVLVSTVAVGNLLPDEITKYNEYALAVAAKPFLGQAGFLLIGLAALFSTASAINATMFGTARLGMIMSTEKALPAAFAFRRKQNNIPWVSLVSITLATIVFVNLANLTIISSFASSSFLLIFALINLSAWRLRHKIGGNVLLPLSGMLLSLISWLALMIYLWQTNRSSILWIGLIYLIVVISELLFSQRRCIFRKA</sequence>
<dbReference type="PANTHER" id="PTHR42770:SF11">
    <property type="entry name" value="INNER MEMBRANE TRANSPORT PROTEIN YBAT"/>
    <property type="match status" value="1"/>
</dbReference>
<dbReference type="PIRSF" id="PIRSF006060">
    <property type="entry name" value="AA_transporter"/>
    <property type="match status" value="1"/>
</dbReference>
<feature type="transmembrane region" description="Helical" evidence="6">
    <location>
        <begin position="325"/>
        <end position="343"/>
    </location>
</feature>
<evidence type="ECO:0000256" key="6">
    <source>
        <dbReference type="SAM" id="Phobius"/>
    </source>
</evidence>